<dbReference type="InterPro" id="IPR015797">
    <property type="entry name" value="NUDIX_hydrolase-like_dom_sf"/>
</dbReference>
<reference evidence="4" key="1">
    <citation type="submission" date="2020-10" db="EMBL/GenBank/DDBJ databases">
        <title>Diversity and distribution of actinomycetes associated with coral in the coast of Hainan.</title>
        <authorList>
            <person name="Li F."/>
        </authorList>
    </citation>
    <scope>NUCLEOTIDE SEQUENCE</scope>
    <source>
        <strain evidence="4">HNM0983</strain>
    </source>
</reference>
<evidence type="ECO:0000259" key="3">
    <source>
        <dbReference type="PROSITE" id="PS51462"/>
    </source>
</evidence>
<dbReference type="PANTHER" id="PTHR11839">
    <property type="entry name" value="UDP/ADP-SUGAR PYROPHOSPHATASE"/>
    <property type="match status" value="1"/>
</dbReference>
<keyword evidence="5" id="KW-1185">Reference proteome</keyword>
<comment type="caution">
    <text evidence="4">The sequence shown here is derived from an EMBL/GenBank/DDBJ whole genome shotgun (WGS) entry which is preliminary data.</text>
</comment>
<dbReference type="GO" id="GO:0005829">
    <property type="term" value="C:cytosol"/>
    <property type="evidence" value="ECO:0007669"/>
    <property type="project" value="TreeGrafter"/>
</dbReference>
<evidence type="ECO:0000313" key="5">
    <source>
        <dbReference type="Proteomes" id="UP000598360"/>
    </source>
</evidence>
<dbReference type="AlphaFoldDB" id="A0A929G0R2"/>
<dbReference type="GO" id="GO:0006753">
    <property type="term" value="P:nucleoside phosphate metabolic process"/>
    <property type="evidence" value="ECO:0007669"/>
    <property type="project" value="TreeGrafter"/>
</dbReference>
<dbReference type="EMBL" id="JADEYC010000022">
    <property type="protein sequence ID" value="MBE9375594.1"/>
    <property type="molecule type" value="Genomic_DNA"/>
</dbReference>
<dbReference type="PANTHER" id="PTHR11839:SF18">
    <property type="entry name" value="NUDIX HYDROLASE DOMAIN-CONTAINING PROTEIN"/>
    <property type="match status" value="1"/>
</dbReference>
<dbReference type="CDD" id="cd03424">
    <property type="entry name" value="NUDIX_ADPRase_Nudt5_UGPPase_Nudt14"/>
    <property type="match status" value="1"/>
</dbReference>
<feature type="domain" description="Nudix hydrolase" evidence="3">
    <location>
        <begin position="43"/>
        <end position="172"/>
    </location>
</feature>
<evidence type="ECO:0000256" key="2">
    <source>
        <dbReference type="ARBA" id="ARBA00022801"/>
    </source>
</evidence>
<organism evidence="4 5">
    <name type="scientific">Saccharopolyspora montiporae</name>
    <dbReference type="NCBI Taxonomy" id="2781240"/>
    <lineage>
        <taxon>Bacteria</taxon>
        <taxon>Bacillati</taxon>
        <taxon>Actinomycetota</taxon>
        <taxon>Actinomycetes</taxon>
        <taxon>Pseudonocardiales</taxon>
        <taxon>Pseudonocardiaceae</taxon>
        <taxon>Saccharopolyspora</taxon>
    </lineage>
</organism>
<dbReference type="Gene3D" id="3.90.79.10">
    <property type="entry name" value="Nucleoside Triphosphate Pyrophosphohydrolase"/>
    <property type="match status" value="1"/>
</dbReference>
<proteinExistence type="predicted"/>
<accession>A0A929G0R2</accession>
<dbReference type="Pfam" id="PF00293">
    <property type="entry name" value="NUDIX"/>
    <property type="match status" value="1"/>
</dbReference>
<dbReference type="PROSITE" id="PS00893">
    <property type="entry name" value="NUDIX_BOX"/>
    <property type="match status" value="1"/>
</dbReference>
<comment type="cofactor">
    <cofactor evidence="1">
        <name>Mg(2+)</name>
        <dbReference type="ChEBI" id="CHEBI:18420"/>
    </cofactor>
</comment>
<keyword evidence="2 4" id="KW-0378">Hydrolase</keyword>
<evidence type="ECO:0000256" key="1">
    <source>
        <dbReference type="ARBA" id="ARBA00001946"/>
    </source>
</evidence>
<sequence>MADERGAWRVHGERTIYDNRYVRLGLVDVEPPDGRRFEHHVVHLDRVAVALIVNERDEVLMLWRYRFATDEWGYELLGGLVEGDEASTATALREASEESGWEPVGDAEHLVSFEPIPGMVTSRFDVFLWRGAKHVGDPTDEEEAGTVEWVPLERVVELTRERKLLGSGTLVALLYYLASRGSGKDQTAESS</sequence>
<name>A0A929G0R2_9PSEU</name>
<evidence type="ECO:0000313" key="4">
    <source>
        <dbReference type="EMBL" id="MBE9375594.1"/>
    </source>
</evidence>
<dbReference type="SUPFAM" id="SSF55811">
    <property type="entry name" value="Nudix"/>
    <property type="match status" value="1"/>
</dbReference>
<protein>
    <submittedName>
        <fullName evidence="4">NUDIX hydrolase</fullName>
    </submittedName>
</protein>
<gene>
    <name evidence="4" type="ORF">IQ251_14165</name>
</gene>
<dbReference type="PROSITE" id="PS51462">
    <property type="entry name" value="NUDIX"/>
    <property type="match status" value="1"/>
</dbReference>
<dbReference type="RefSeq" id="WP_193929046.1">
    <property type="nucleotide sequence ID" value="NZ_JADEYC010000022.1"/>
</dbReference>
<dbReference type="Proteomes" id="UP000598360">
    <property type="component" value="Unassembled WGS sequence"/>
</dbReference>
<dbReference type="InterPro" id="IPR000086">
    <property type="entry name" value="NUDIX_hydrolase_dom"/>
</dbReference>
<dbReference type="GO" id="GO:0019693">
    <property type="term" value="P:ribose phosphate metabolic process"/>
    <property type="evidence" value="ECO:0007669"/>
    <property type="project" value="TreeGrafter"/>
</dbReference>
<dbReference type="InterPro" id="IPR020084">
    <property type="entry name" value="NUDIX_hydrolase_CS"/>
</dbReference>
<dbReference type="GO" id="GO:0016787">
    <property type="term" value="F:hydrolase activity"/>
    <property type="evidence" value="ECO:0007669"/>
    <property type="project" value="UniProtKB-KW"/>
</dbReference>